<gene>
    <name evidence="1" type="ORF">EV210_104199</name>
</gene>
<organism evidence="1 2">
    <name type="scientific">Anaerospora hongkongensis</name>
    <dbReference type="NCBI Taxonomy" id="244830"/>
    <lineage>
        <taxon>Bacteria</taxon>
        <taxon>Bacillati</taxon>
        <taxon>Bacillota</taxon>
        <taxon>Negativicutes</taxon>
        <taxon>Selenomonadales</taxon>
        <taxon>Sporomusaceae</taxon>
        <taxon>Anaerospora</taxon>
    </lineage>
</organism>
<accession>A0A4R1Q330</accession>
<keyword evidence="1" id="KW-0808">Transferase</keyword>
<sequence>MVHTYIYLEPALYDRFSCEMCGTCCRNEWLVTLNEDSYYRNKQLFTVSGRSQEFEQAFIRLSNGCRDEYAFIAKQQGEGGCWFLDSTNYCRLHREAGHEHLDSVCQIYPRYPIHTSRGMELTLSYSCPAVLKLMVQNNAPLTITRSEQPPKNMAFDTYAAQVFPRQQPKRSPLRYYFELEQHVIDILQSRCLTIQERLLFLQTVVGEILEAAKSDELDRLLQQIFFRNYQFLDEKTALQQAEQSGKPEETAADILLEHFLVNLVFKKVGFLYGLKSMVRLLQLACQYTAAAQQEVSGTSAKLARTEAAIVHLEIQYSHNRKALFNMVNKQEEKP</sequence>
<reference evidence="1 2" key="1">
    <citation type="submission" date="2019-03" db="EMBL/GenBank/DDBJ databases">
        <title>Genomic Encyclopedia of Type Strains, Phase IV (KMG-IV): sequencing the most valuable type-strain genomes for metagenomic binning, comparative biology and taxonomic classification.</title>
        <authorList>
            <person name="Goeker M."/>
        </authorList>
    </citation>
    <scope>NUCLEOTIDE SEQUENCE [LARGE SCALE GENOMIC DNA]</scope>
    <source>
        <strain evidence="1 2">DSM 15969</strain>
    </source>
</reference>
<dbReference type="AlphaFoldDB" id="A0A4R1Q330"/>
<dbReference type="NCBIfam" id="NF038110">
    <property type="entry name" value="Lys_methyl_FliB"/>
    <property type="match status" value="1"/>
</dbReference>
<dbReference type="Proteomes" id="UP000295063">
    <property type="component" value="Unassembled WGS sequence"/>
</dbReference>
<evidence type="ECO:0000313" key="1">
    <source>
        <dbReference type="EMBL" id="TCL38230.1"/>
    </source>
</evidence>
<name>A0A4R1Q330_9FIRM</name>
<evidence type="ECO:0000313" key="2">
    <source>
        <dbReference type="Proteomes" id="UP000295063"/>
    </source>
</evidence>
<proteinExistence type="predicted"/>
<comment type="caution">
    <text evidence="1">The sequence shown here is derived from an EMBL/GenBank/DDBJ whole genome shotgun (WGS) entry which is preliminary data.</text>
</comment>
<keyword evidence="1" id="KW-0489">Methyltransferase</keyword>
<dbReference type="RefSeq" id="WP_279388496.1">
    <property type="nucleotide sequence ID" value="NZ_SLUI01000004.1"/>
</dbReference>
<protein>
    <submittedName>
        <fullName evidence="1">Lysine-N-methylase</fullName>
    </submittedName>
</protein>
<dbReference type="GO" id="GO:0008168">
    <property type="term" value="F:methyltransferase activity"/>
    <property type="evidence" value="ECO:0007669"/>
    <property type="project" value="UniProtKB-KW"/>
</dbReference>
<keyword evidence="2" id="KW-1185">Reference proteome</keyword>
<dbReference type="EMBL" id="SLUI01000004">
    <property type="protein sequence ID" value="TCL38230.1"/>
    <property type="molecule type" value="Genomic_DNA"/>
</dbReference>
<dbReference type="GO" id="GO:0032259">
    <property type="term" value="P:methylation"/>
    <property type="evidence" value="ECO:0007669"/>
    <property type="project" value="UniProtKB-KW"/>
</dbReference>